<dbReference type="SUPFAM" id="SSF102114">
    <property type="entry name" value="Radical SAM enzymes"/>
    <property type="match status" value="1"/>
</dbReference>
<protein>
    <submittedName>
        <fullName evidence="7">Radical SAM domain protein</fullName>
    </submittedName>
</protein>
<dbReference type="GO" id="GO:0031419">
    <property type="term" value="F:cobalamin binding"/>
    <property type="evidence" value="ECO:0007669"/>
    <property type="project" value="InterPro"/>
</dbReference>
<name>A0A0G1TVZ8_9BACT</name>
<dbReference type="InterPro" id="IPR058240">
    <property type="entry name" value="rSAM_sf"/>
</dbReference>
<dbReference type="EMBL" id="LCOY01000064">
    <property type="protein sequence ID" value="KKU86001.1"/>
    <property type="molecule type" value="Genomic_DNA"/>
</dbReference>
<evidence type="ECO:0000259" key="6">
    <source>
        <dbReference type="PROSITE" id="PS51332"/>
    </source>
</evidence>
<evidence type="ECO:0000313" key="8">
    <source>
        <dbReference type="Proteomes" id="UP000034739"/>
    </source>
</evidence>
<proteinExistence type="predicted"/>
<feature type="non-terminal residue" evidence="7">
    <location>
        <position position="239"/>
    </location>
</feature>
<sequence>MKIILVFPTINKSDYGLPRTPPLGISYLGTVLEQNGHKVKLIDLRLPDFGNEYFVSTLRSFKPDIVGVSATSYGYLSGKEIFELTKAYSKRTLTILGGPHAAVGGLVAIKDKNLDMLAVGEGEELIIELLDALRNKKSFKSIKGLTYKDRRGRVHINEPRRTGLDVNTLPFPKLDFFPLEKYKAAGVLTLPIMTSRGCPYGCIYCVSFKTQGKLFRGRSAQNVVDEIESLTKKTNADHF</sequence>
<evidence type="ECO:0000256" key="3">
    <source>
        <dbReference type="ARBA" id="ARBA00022723"/>
    </source>
</evidence>
<dbReference type="AlphaFoldDB" id="A0A0G1TVZ8"/>
<evidence type="ECO:0000256" key="1">
    <source>
        <dbReference type="ARBA" id="ARBA00001966"/>
    </source>
</evidence>
<keyword evidence="4" id="KW-0408">Iron</keyword>
<keyword evidence="5" id="KW-0411">Iron-sulfur</keyword>
<feature type="domain" description="B12-binding" evidence="6">
    <location>
        <begin position="2"/>
        <end position="140"/>
    </location>
</feature>
<evidence type="ECO:0000256" key="4">
    <source>
        <dbReference type="ARBA" id="ARBA00023004"/>
    </source>
</evidence>
<evidence type="ECO:0000313" key="7">
    <source>
        <dbReference type="EMBL" id="KKU86001.1"/>
    </source>
</evidence>
<dbReference type="Gene3D" id="3.40.50.280">
    <property type="entry name" value="Cobalamin-binding domain"/>
    <property type="match status" value="1"/>
</dbReference>
<dbReference type="Gene3D" id="3.80.30.20">
    <property type="entry name" value="tm_1862 like domain"/>
    <property type="match status" value="1"/>
</dbReference>
<evidence type="ECO:0000256" key="5">
    <source>
        <dbReference type="ARBA" id="ARBA00023014"/>
    </source>
</evidence>
<accession>A0A0G1TVZ8</accession>
<reference evidence="7 8" key="1">
    <citation type="journal article" date="2015" name="Nature">
        <title>rRNA introns, odd ribosomes, and small enigmatic genomes across a large radiation of phyla.</title>
        <authorList>
            <person name="Brown C.T."/>
            <person name="Hug L.A."/>
            <person name="Thomas B.C."/>
            <person name="Sharon I."/>
            <person name="Castelle C.J."/>
            <person name="Singh A."/>
            <person name="Wilkins M.J."/>
            <person name="Williams K.H."/>
            <person name="Banfield J.F."/>
        </authorList>
    </citation>
    <scope>NUCLEOTIDE SEQUENCE [LARGE SCALE GENOMIC DNA]</scope>
</reference>
<dbReference type="InterPro" id="IPR023404">
    <property type="entry name" value="rSAM_horseshoe"/>
</dbReference>
<dbReference type="InterPro" id="IPR006158">
    <property type="entry name" value="Cobalamin-bd"/>
</dbReference>
<dbReference type="InterPro" id="IPR036724">
    <property type="entry name" value="Cobalamin-bd_sf"/>
</dbReference>
<dbReference type="SUPFAM" id="SSF52242">
    <property type="entry name" value="Cobalamin (vitamin B12)-binding domain"/>
    <property type="match status" value="1"/>
</dbReference>
<organism evidence="7 8">
    <name type="scientific">Candidatus Gottesmanbacteria bacterium GW2011_GWA2_47_9</name>
    <dbReference type="NCBI Taxonomy" id="1618445"/>
    <lineage>
        <taxon>Bacteria</taxon>
        <taxon>Candidatus Gottesmaniibacteriota</taxon>
    </lineage>
</organism>
<dbReference type="SFLD" id="SFLDS00029">
    <property type="entry name" value="Radical_SAM"/>
    <property type="match status" value="1"/>
</dbReference>
<dbReference type="InterPro" id="IPR007197">
    <property type="entry name" value="rSAM"/>
</dbReference>
<dbReference type="GO" id="GO:0003824">
    <property type="term" value="F:catalytic activity"/>
    <property type="evidence" value="ECO:0007669"/>
    <property type="project" value="InterPro"/>
</dbReference>
<dbReference type="GO" id="GO:0046872">
    <property type="term" value="F:metal ion binding"/>
    <property type="evidence" value="ECO:0007669"/>
    <property type="project" value="UniProtKB-KW"/>
</dbReference>
<keyword evidence="2" id="KW-0949">S-adenosyl-L-methionine</keyword>
<dbReference type="PROSITE" id="PS51332">
    <property type="entry name" value="B12_BINDING"/>
    <property type="match status" value="1"/>
</dbReference>
<dbReference type="CDD" id="cd02068">
    <property type="entry name" value="radical_SAM_B12_BD"/>
    <property type="match status" value="1"/>
</dbReference>
<dbReference type="GO" id="GO:0051536">
    <property type="term" value="F:iron-sulfur cluster binding"/>
    <property type="evidence" value="ECO:0007669"/>
    <property type="project" value="UniProtKB-KW"/>
</dbReference>
<gene>
    <name evidence="7" type="ORF">UY16_C0064G0001</name>
</gene>
<evidence type="ECO:0000256" key="2">
    <source>
        <dbReference type="ARBA" id="ARBA00022691"/>
    </source>
</evidence>
<dbReference type="Pfam" id="PF02310">
    <property type="entry name" value="B12-binding"/>
    <property type="match status" value="1"/>
</dbReference>
<comment type="cofactor">
    <cofactor evidence="1">
        <name>[4Fe-4S] cluster</name>
        <dbReference type="ChEBI" id="CHEBI:49883"/>
    </cofactor>
</comment>
<comment type="caution">
    <text evidence="7">The sequence shown here is derived from an EMBL/GenBank/DDBJ whole genome shotgun (WGS) entry which is preliminary data.</text>
</comment>
<keyword evidence="3" id="KW-0479">Metal-binding</keyword>
<dbReference type="SFLD" id="SFLDG01082">
    <property type="entry name" value="B12-binding_domain_containing"/>
    <property type="match status" value="1"/>
</dbReference>
<dbReference type="PANTHER" id="PTHR43409">
    <property type="entry name" value="ANAEROBIC MAGNESIUM-PROTOPORPHYRIN IX MONOMETHYL ESTER CYCLASE-RELATED"/>
    <property type="match status" value="1"/>
</dbReference>
<dbReference type="InterPro" id="IPR051198">
    <property type="entry name" value="BchE-like"/>
</dbReference>
<dbReference type="Proteomes" id="UP000034739">
    <property type="component" value="Unassembled WGS sequence"/>
</dbReference>